<evidence type="ECO:0000256" key="8">
    <source>
        <dbReference type="ARBA" id="ARBA00023065"/>
    </source>
</evidence>
<feature type="transmembrane region" description="Helical" evidence="11">
    <location>
        <begin position="300"/>
        <end position="321"/>
    </location>
</feature>
<evidence type="ECO:0000256" key="7">
    <source>
        <dbReference type="ARBA" id="ARBA00023053"/>
    </source>
</evidence>
<comment type="subcellular location">
    <subcellularLocation>
        <location evidence="1">Cell inner membrane</location>
        <topology evidence="1">Multi-pass membrane protein</topology>
    </subcellularLocation>
    <subcellularLocation>
        <location evidence="11">Cell membrane</location>
        <topology evidence="11">Multi-pass membrane protein</topology>
    </subcellularLocation>
</comment>
<gene>
    <name evidence="11" type="primary">nhaA</name>
    <name evidence="12" type="ORF">GA0111570_101312</name>
</gene>
<keyword evidence="2 11" id="KW-0813">Transport</keyword>
<dbReference type="GO" id="GO:0006885">
    <property type="term" value="P:regulation of pH"/>
    <property type="evidence" value="ECO:0007669"/>
    <property type="project" value="UniProtKB-UniRule"/>
</dbReference>
<dbReference type="OrthoDB" id="117402at2"/>
<feature type="transmembrane region" description="Helical" evidence="11">
    <location>
        <begin position="367"/>
        <end position="390"/>
    </location>
</feature>
<evidence type="ECO:0000313" key="13">
    <source>
        <dbReference type="Proteomes" id="UP000199086"/>
    </source>
</evidence>
<evidence type="ECO:0000256" key="9">
    <source>
        <dbReference type="ARBA" id="ARBA00023136"/>
    </source>
</evidence>
<dbReference type="InterPro" id="IPR023171">
    <property type="entry name" value="Na/H_antiporter_dom_sf"/>
</dbReference>
<dbReference type="PANTHER" id="PTHR30341">
    <property type="entry name" value="SODIUM ION/PROTON ANTIPORTER NHAA-RELATED"/>
    <property type="match status" value="1"/>
</dbReference>
<dbReference type="GO" id="GO:0005886">
    <property type="term" value="C:plasma membrane"/>
    <property type="evidence" value="ECO:0007669"/>
    <property type="project" value="UniProtKB-SubCell"/>
</dbReference>
<feature type="transmembrane region" description="Helical" evidence="11">
    <location>
        <begin position="31"/>
        <end position="52"/>
    </location>
</feature>
<dbReference type="HAMAP" id="MF_01844">
    <property type="entry name" value="NhaA"/>
    <property type="match status" value="1"/>
</dbReference>
<keyword evidence="10 11" id="KW-0739">Sodium transport</keyword>
<evidence type="ECO:0000313" key="12">
    <source>
        <dbReference type="EMBL" id="SDB80038.1"/>
    </source>
</evidence>
<feature type="transmembrane region" description="Helical" evidence="11">
    <location>
        <begin position="200"/>
        <end position="216"/>
    </location>
</feature>
<evidence type="ECO:0000256" key="11">
    <source>
        <dbReference type="HAMAP-Rule" id="MF_01844"/>
    </source>
</evidence>
<feature type="transmembrane region" description="Helical" evidence="11">
    <location>
        <begin position="145"/>
        <end position="167"/>
    </location>
</feature>
<reference evidence="12 13" key="1">
    <citation type="submission" date="2016-06" db="EMBL/GenBank/DDBJ databases">
        <authorList>
            <person name="Olsen C.W."/>
            <person name="Carey S."/>
            <person name="Hinshaw L."/>
            <person name="Karasin A.I."/>
        </authorList>
    </citation>
    <scope>NUCLEOTIDE SEQUENCE [LARGE SCALE GENOMIC DNA]</scope>
    <source>
        <strain evidence="12 13">LZ-22</strain>
    </source>
</reference>
<keyword evidence="9 11" id="KW-0472">Membrane</keyword>
<dbReference type="Gene3D" id="1.20.1530.10">
    <property type="entry name" value="Na+/H+ antiporter like domain"/>
    <property type="match status" value="1"/>
</dbReference>
<keyword evidence="4 11" id="KW-1003">Cell membrane</keyword>
<keyword evidence="3 11" id="KW-0050">Antiport</keyword>
<organism evidence="12 13">
    <name type="scientific">Raineyella antarctica</name>
    <dbReference type="NCBI Taxonomy" id="1577474"/>
    <lineage>
        <taxon>Bacteria</taxon>
        <taxon>Bacillati</taxon>
        <taxon>Actinomycetota</taxon>
        <taxon>Actinomycetes</taxon>
        <taxon>Propionibacteriales</taxon>
        <taxon>Propionibacteriaceae</taxon>
        <taxon>Raineyella</taxon>
    </lineage>
</organism>
<dbReference type="GO" id="GO:0015385">
    <property type="term" value="F:sodium:proton antiporter activity"/>
    <property type="evidence" value="ECO:0007669"/>
    <property type="project" value="UniProtKB-UniRule"/>
</dbReference>
<feature type="transmembrane region" description="Helical" evidence="11">
    <location>
        <begin position="251"/>
        <end position="268"/>
    </location>
</feature>
<dbReference type="RefSeq" id="WP_092605656.1">
    <property type="nucleotide sequence ID" value="NZ_FMYF01000001.1"/>
</dbReference>
<sequence length="457" mass="47984">MSPDQTTAPDALSRGSWPEWRRIQDLLRTESVGGILLLAATLLAVVLANSPWSEAYFAVRDTHFGSDIGPLHLDLSIGHWAADGLLAVFFFMAGLELKREFVAGDLRDPRRALLPVVAAFCGAAVPAAFYLLVAARGGAEAMRGWAIPSATDIAFALAVLAVIGSHLPSALRTFLLTLAIVDDLIAIVVIAVFYTSDLQPLYLLLFLLPVAVYAVLARRGQRWFRQHAWGAWVILLPIGVVAWALLLNSGVHATIAGVVLGFTVPVLATDRADGGGPLPADHDPSYHGLAHQLEHRIRPLSAAVCVPIFAFFSAGVAIGGWSGLVSALQEPVALGVLVGLVLGKIVGIAGGTFLITRIRGVDLDPDIAWIDLIGLGALGGIGFTVSLLVAELSFPSGSTNGDVAKIGILLASVGAALLASAILSPRNAHYRAVAAAERVDTDADGVPDLFQDHTSSR</sequence>
<keyword evidence="5 11" id="KW-0812">Transmembrane</keyword>
<feature type="transmembrane region" description="Helical" evidence="11">
    <location>
        <begin position="333"/>
        <end position="355"/>
    </location>
</feature>
<dbReference type="Pfam" id="PF06965">
    <property type="entry name" value="Na_H_antiport_1"/>
    <property type="match status" value="1"/>
</dbReference>
<feature type="transmembrane region" description="Helical" evidence="11">
    <location>
        <begin position="112"/>
        <end position="133"/>
    </location>
</feature>
<dbReference type="NCBIfam" id="TIGR00773">
    <property type="entry name" value="NhaA"/>
    <property type="match status" value="1"/>
</dbReference>
<keyword evidence="6 11" id="KW-1133">Transmembrane helix</keyword>
<keyword evidence="8 11" id="KW-0406">Ion transport</keyword>
<proteinExistence type="inferred from homology"/>
<comment type="catalytic activity">
    <reaction evidence="11">
        <text>Na(+)(in) + 2 H(+)(out) = Na(+)(out) + 2 H(+)(in)</text>
        <dbReference type="Rhea" id="RHEA:29251"/>
        <dbReference type="ChEBI" id="CHEBI:15378"/>
        <dbReference type="ChEBI" id="CHEBI:29101"/>
    </reaction>
</comment>
<evidence type="ECO:0000256" key="6">
    <source>
        <dbReference type="ARBA" id="ARBA00022989"/>
    </source>
</evidence>
<evidence type="ECO:0000256" key="2">
    <source>
        <dbReference type="ARBA" id="ARBA00022448"/>
    </source>
</evidence>
<evidence type="ECO:0000256" key="10">
    <source>
        <dbReference type="ARBA" id="ARBA00023201"/>
    </source>
</evidence>
<name>A0A1G6GDG0_9ACTN</name>
<dbReference type="EMBL" id="FMYF01000001">
    <property type="protein sequence ID" value="SDB80038.1"/>
    <property type="molecule type" value="Genomic_DNA"/>
</dbReference>
<comment type="function">
    <text evidence="11">Na(+)/H(+) antiporter that extrudes sodium in exchange for external protons.</text>
</comment>
<evidence type="ECO:0000256" key="1">
    <source>
        <dbReference type="ARBA" id="ARBA00004429"/>
    </source>
</evidence>
<protein>
    <recommendedName>
        <fullName evidence="11">Na(+)/H(+) antiporter NhaA</fullName>
    </recommendedName>
    <alternativeName>
        <fullName evidence="11">Sodium/proton antiporter NhaA</fullName>
    </alternativeName>
</protein>
<evidence type="ECO:0000256" key="4">
    <source>
        <dbReference type="ARBA" id="ARBA00022475"/>
    </source>
</evidence>
<comment type="similarity">
    <text evidence="11">Belongs to the NhaA Na(+)/H(+) (TC 2.A.33) antiporter family.</text>
</comment>
<dbReference type="AlphaFoldDB" id="A0A1G6GDG0"/>
<feature type="transmembrane region" description="Helical" evidence="11">
    <location>
        <begin position="228"/>
        <end position="245"/>
    </location>
</feature>
<keyword evidence="13" id="KW-1185">Reference proteome</keyword>
<evidence type="ECO:0000256" key="5">
    <source>
        <dbReference type="ARBA" id="ARBA00022692"/>
    </source>
</evidence>
<evidence type="ECO:0000256" key="3">
    <source>
        <dbReference type="ARBA" id="ARBA00022449"/>
    </source>
</evidence>
<dbReference type="PANTHER" id="PTHR30341:SF0">
    <property type="entry name" value="NA(+)_H(+) ANTIPORTER NHAA"/>
    <property type="match status" value="1"/>
</dbReference>
<dbReference type="InterPro" id="IPR004670">
    <property type="entry name" value="NhaA"/>
</dbReference>
<feature type="transmembrane region" description="Helical" evidence="11">
    <location>
        <begin position="402"/>
        <end position="423"/>
    </location>
</feature>
<dbReference type="Proteomes" id="UP000199086">
    <property type="component" value="Unassembled WGS sequence"/>
</dbReference>
<accession>A0A1G6GDG0</accession>
<dbReference type="STRING" id="1577474.GA0111570_101312"/>
<feature type="transmembrane region" description="Helical" evidence="11">
    <location>
        <begin position="72"/>
        <end position="91"/>
    </location>
</feature>
<feature type="transmembrane region" description="Helical" evidence="11">
    <location>
        <begin position="174"/>
        <end position="194"/>
    </location>
</feature>
<keyword evidence="7 11" id="KW-0915">Sodium</keyword>